<feature type="compositionally biased region" description="Low complexity" evidence="1">
    <location>
        <begin position="349"/>
        <end position="466"/>
    </location>
</feature>
<feature type="compositionally biased region" description="Low complexity" evidence="1">
    <location>
        <begin position="263"/>
        <end position="296"/>
    </location>
</feature>
<dbReference type="SUPFAM" id="SSF46934">
    <property type="entry name" value="UBA-like"/>
    <property type="match status" value="1"/>
</dbReference>
<feature type="compositionally biased region" description="Low complexity" evidence="1">
    <location>
        <begin position="862"/>
        <end position="877"/>
    </location>
</feature>
<gene>
    <name evidence="2" type="ORF">PPL_12600</name>
</gene>
<feature type="compositionally biased region" description="Low complexity" evidence="1">
    <location>
        <begin position="708"/>
        <end position="726"/>
    </location>
</feature>
<feature type="compositionally biased region" description="Low complexity" evidence="1">
    <location>
        <begin position="177"/>
        <end position="238"/>
    </location>
</feature>
<dbReference type="AlphaFoldDB" id="D3BN23"/>
<feature type="compositionally biased region" description="Basic and acidic residues" evidence="1">
    <location>
        <begin position="97"/>
        <end position="115"/>
    </location>
</feature>
<feature type="compositionally biased region" description="Low complexity" evidence="1">
    <location>
        <begin position="830"/>
        <end position="853"/>
    </location>
</feature>
<feature type="compositionally biased region" description="Polar residues" evidence="1">
    <location>
        <begin position="692"/>
        <end position="707"/>
    </location>
</feature>
<reference evidence="2 3" key="1">
    <citation type="journal article" date="2011" name="Genome Res.">
        <title>Phylogeny-wide analysis of social amoeba genomes highlights ancient origins for complex intercellular communication.</title>
        <authorList>
            <person name="Heidel A.J."/>
            <person name="Lawal H.M."/>
            <person name="Felder M."/>
            <person name="Schilde C."/>
            <person name="Helps N.R."/>
            <person name="Tunggal B."/>
            <person name="Rivero F."/>
            <person name="John U."/>
            <person name="Schleicher M."/>
            <person name="Eichinger L."/>
            <person name="Platzer M."/>
            <person name="Noegel A.A."/>
            <person name="Schaap P."/>
            <person name="Gloeckner G."/>
        </authorList>
    </citation>
    <scope>NUCLEOTIDE SEQUENCE [LARGE SCALE GENOMIC DNA]</scope>
    <source>
        <strain evidence="3">ATCC 26659 / Pp 5 / PN500</strain>
    </source>
</reference>
<feature type="compositionally biased region" description="Basic and acidic residues" evidence="1">
    <location>
        <begin position="124"/>
        <end position="149"/>
    </location>
</feature>
<comment type="caution">
    <text evidence="2">The sequence shown here is derived from an EMBL/GenBank/DDBJ whole genome shotgun (WGS) entry which is preliminary data.</text>
</comment>
<evidence type="ECO:0000313" key="3">
    <source>
        <dbReference type="Proteomes" id="UP000001396"/>
    </source>
</evidence>
<dbReference type="RefSeq" id="XP_020429514.1">
    <property type="nucleotide sequence ID" value="XM_020583327.1"/>
</dbReference>
<dbReference type="InterPro" id="IPR009060">
    <property type="entry name" value="UBA-like_sf"/>
</dbReference>
<dbReference type="GeneID" id="31368067"/>
<feature type="compositionally biased region" description="Low complexity" evidence="1">
    <location>
        <begin position="542"/>
        <end position="606"/>
    </location>
</feature>
<dbReference type="FunCoup" id="D3BN23">
    <property type="interactions" value="421"/>
</dbReference>
<sequence length="930" mass="100853">MVQKDTVTSKNNGAQGGSATTGKSGKVAASKQQEHTDNTPKQNVEHRDKIKIIRDVTAWTEEEDIIKALTECKFDVNLTIDYILGGVLKQESGQWQEVKKRGGDEQRKNKEDNQKGGKPIKKEHRGDRDRPDRDGDHARTGGKNRDFNKSKLNGDSSSPQPHRDNNKPQRDNRRQHSNSVPSPSSPPTSATSTTTTTTSTSEQPAHPSTTSTSTTHQTPAASTNTPSVSVVASLDSSSHPTIGGKGMPSMSALIQEKEKERAAQQQKQQQQAQKAAQQQQNAAAHQSQQSTQAAAPAPSPLPLPNPTSTTTTTTTPAAATQTTNSSATTSSGQPTYASILTAQQNKSNTVTQPKPTPVAAATTSTPTTTTAATTQTTPAESTNTTTASQTVTAAPVATPVPTPQSTQVPQPVAPPAAAVATPTPVVSAAPTQTATPTPVATTATATTAAQAPIATAAATTGAPTPQRTNFGQKPGSTHAWKPKDSPSTSPSLVSSASNQQNASRQPIGTKQQSKIFDAPVALPDALNFDPNYDVQFGKDPSQPTTATQTPTPVQPPQQQQPQVVQPVAPVQQPQQQQPAVVQPPKQQQQHQQPAVVQQQQQPSQQPIHHHHNVVGQNTGIQASVQQQYQAFQSMNQNPNIPSMDPQHMMQETDLQHMSYQYPYMVPMMPAFFDDNGFGVRQQQFYESYNQNAYNGRTTSPVNDNTTSNTNKSFQRNNQNNNQQTFRGSGDNTNKFHQDGQNQSTHPSSQSPPLPQQSPFPYQYGYPYAYSQYSPYPNQNTQFQFPPYGYAPKHYLNMGRYHPNQTQAYPEQEEFKNMYSYSYFPNNTDPSLQAKLGQQQGQQPLSSSPTSSKTFGQNANAHQSAPSNNQSAPNSQAPGDLSGQYGKGQYNRATTNDQNNYYTPQSQQYMPSHFNPSFPQSNQTQRHYPLS</sequence>
<dbReference type="OMA" id="MYQNQFP"/>
<proteinExistence type="predicted"/>
<feature type="compositionally biased region" description="Polar residues" evidence="1">
    <location>
        <begin position="1"/>
        <end position="23"/>
    </location>
</feature>
<organism evidence="2 3">
    <name type="scientific">Heterostelium pallidum (strain ATCC 26659 / Pp 5 / PN500)</name>
    <name type="common">Cellular slime mold</name>
    <name type="synonym">Polysphondylium pallidum</name>
    <dbReference type="NCBI Taxonomy" id="670386"/>
    <lineage>
        <taxon>Eukaryota</taxon>
        <taxon>Amoebozoa</taxon>
        <taxon>Evosea</taxon>
        <taxon>Eumycetozoa</taxon>
        <taxon>Dictyostelia</taxon>
        <taxon>Acytosteliales</taxon>
        <taxon>Acytosteliaceae</taxon>
        <taxon>Heterostelium</taxon>
    </lineage>
</organism>
<feature type="region of interest" description="Disordered" evidence="1">
    <location>
        <begin position="828"/>
        <end position="930"/>
    </location>
</feature>
<feature type="compositionally biased region" description="Polar residues" evidence="1">
    <location>
        <begin position="504"/>
        <end position="514"/>
    </location>
</feature>
<feature type="compositionally biased region" description="Low complexity" evidence="1">
    <location>
        <begin position="306"/>
        <end position="331"/>
    </location>
</feature>
<dbReference type="EMBL" id="ADBJ01000043">
    <property type="protein sequence ID" value="EFA77385.1"/>
    <property type="molecule type" value="Genomic_DNA"/>
</dbReference>
<protein>
    <submittedName>
        <fullName evidence="2">Ubiquitin system component Cue domain containing protein</fullName>
    </submittedName>
</protein>
<dbReference type="Proteomes" id="UP000001396">
    <property type="component" value="Unassembled WGS sequence"/>
</dbReference>
<accession>D3BN23</accession>
<feature type="compositionally biased region" description="Basic and acidic residues" evidence="1">
    <location>
        <begin position="32"/>
        <end position="48"/>
    </location>
</feature>
<feature type="region of interest" description="Disordered" evidence="1">
    <location>
        <begin position="692"/>
        <end position="761"/>
    </location>
</feature>
<dbReference type="InParanoid" id="D3BN23"/>
<evidence type="ECO:0000313" key="2">
    <source>
        <dbReference type="EMBL" id="EFA77385.1"/>
    </source>
</evidence>
<feature type="compositionally biased region" description="Basic and acidic residues" evidence="1">
    <location>
        <begin position="161"/>
        <end position="174"/>
    </location>
</feature>
<feature type="region of interest" description="Disordered" evidence="1">
    <location>
        <begin position="1"/>
        <end position="48"/>
    </location>
</feature>
<feature type="compositionally biased region" description="Polar residues" evidence="1">
    <location>
        <begin position="890"/>
        <end position="930"/>
    </location>
</feature>
<keyword evidence="3" id="KW-1185">Reference proteome</keyword>
<evidence type="ECO:0000256" key="1">
    <source>
        <dbReference type="SAM" id="MobiDB-lite"/>
    </source>
</evidence>
<feature type="compositionally biased region" description="Polar residues" evidence="1">
    <location>
        <begin position="332"/>
        <end position="348"/>
    </location>
</feature>
<feature type="region of interest" description="Disordered" evidence="1">
    <location>
        <begin position="91"/>
        <end position="609"/>
    </location>
</feature>
<feature type="compositionally biased region" description="Polar residues" evidence="1">
    <location>
        <begin position="150"/>
        <end position="160"/>
    </location>
</feature>
<feature type="compositionally biased region" description="Low complexity" evidence="1">
    <location>
        <begin position="485"/>
        <end position="503"/>
    </location>
</feature>
<name>D3BN23_HETP5</name>